<evidence type="ECO:0000313" key="2">
    <source>
        <dbReference type="EMBL" id="CAD8438149.1"/>
    </source>
</evidence>
<name>A0A7S0CZ83_MICPS</name>
<reference evidence="2" key="1">
    <citation type="submission" date="2021-01" db="EMBL/GenBank/DDBJ databases">
        <authorList>
            <person name="Corre E."/>
            <person name="Pelletier E."/>
            <person name="Niang G."/>
            <person name="Scheremetjew M."/>
            <person name="Finn R."/>
            <person name="Kale V."/>
            <person name="Holt S."/>
            <person name="Cochrane G."/>
            <person name="Meng A."/>
            <person name="Brown T."/>
            <person name="Cohen L."/>
        </authorList>
    </citation>
    <scope>NUCLEOTIDE SEQUENCE</scope>
    <source>
        <strain evidence="2">CCAC1681</strain>
    </source>
</reference>
<feature type="transmembrane region" description="Helical" evidence="1">
    <location>
        <begin position="80"/>
        <end position="98"/>
    </location>
</feature>
<keyword evidence="1" id="KW-1133">Transmembrane helix</keyword>
<protein>
    <submittedName>
        <fullName evidence="2">Uncharacterized protein</fullName>
    </submittedName>
</protein>
<gene>
    <name evidence="2" type="ORF">MSP1401_LOCUS5070</name>
</gene>
<feature type="transmembrane region" description="Helical" evidence="1">
    <location>
        <begin position="50"/>
        <end position="73"/>
    </location>
</feature>
<dbReference type="EMBL" id="HBEN01006214">
    <property type="protein sequence ID" value="CAD8438149.1"/>
    <property type="molecule type" value="Transcribed_RNA"/>
</dbReference>
<dbReference type="AlphaFoldDB" id="A0A7S0CZ83"/>
<accession>A0A7S0CZ83</accession>
<proteinExistence type="predicted"/>
<evidence type="ECO:0000256" key="1">
    <source>
        <dbReference type="SAM" id="Phobius"/>
    </source>
</evidence>
<keyword evidence="1" id="KW-0812">Transmembrane</keyword>
<organism evidence="2">
    <name type="scientific">Micromonas pusilla</name>
    <name type="common">Picoplanktonic green alga</name>
    <name type="synonym">Chromulina pusilla</name>
    <dbReference type="NCBI Taxonomy" id="38833"/>
    <lineage>
        <taxon>Eukaryota</taxon>
        <taxon>Viridiplantae</taxon>
        <taxon>Chlorophyta</taxon>
        <taxon>Mamiellophyceae</taxon>
        <taxon>Mamiellales</taxon>
        <taxon>Mamiellaceae</taxon>
        <taxon>Micromonas</taxon>
    </lineage>
</organism>
<sequence>MKRTDSLRDVSAIASHFPTYLEQRVATESWAQEALQYAAWLPLALGARYLGWNGVAYLFLTWFILGEALNVYVRQTYVRLRWWQVLLGVVLVHVYFGAELTLEANSYWRFLVTYVIGGIVFMATALPLMPRKFLRAAPEFLFGFFGFLKQPEPAPATAAAETREKKTE</sequence>
<feature type="transmembrane region" description="Helical" evidence="1">
    <location>
        <begin position="110"/>
        <end position="129"/>
    </location>
</feature>
<keyword evidence="1" id="KW-0472">Membrane</keyword>